<gene>
    <name evidence="2" type="ORF">NAF29_06900</name>
</gene>
<dbReference type="Pfam" id="PF12514">
    <property type="entry name" value="DUF3718"/>
    <property type="match status" value="1"/>
</dbReference>
<dbReference type="AlphaFoldDB" id="A0AA41W649"/>
<proteinExistence type="predicted"/>
<evidence type="ECO:0000313" key="3">
    <source>
        <dbReference type="Proteomes" id="UP001165393"/>
    </source>
</evidence>
<feature type="chain" id="PRO_5041407264" evidence="1">
    <location>
        <begin position="23"/>
        <end position="112"/>
    </location>
</feature>
<sequence>MKLSIITAILTVGVLNVANANAAMDPFIENTLVKICEQSTNDQMVSFKKLVKSYRLDMKDVANKIVCNGEDIGTFAAENGASSIANLIREHQAGTVKVSEIAGTPAALPPQA</sequence>
<dbReference type="RefSeq" id="WP_251260743.1">
    <property type="nucleotide sequence ID" value="NZ_JAMQGP010000002.1"/>
</dbReference>
<keyword evidence="1" id="KW-0732">Signal</keyword>
<reference evidence="2 3" key="1">
    <citation type="journal article" date="2013" name="Antonie Van Leeuwenhoek">
        <title>Echinimonas agarilytica gen. nov., sp. nov., a new gammaproteobacterium isolated from the sea urchin Strongylocentrotus intermedius.</title>
        <authorList>
            <person name="Nedashkovskaya O.I."/>
            <person name="Stenkova A.M."/>
            <person name="Zhukova N.V."/>
            <person name="Van Trappen S."/>
            <person name="Lee J.S."/>
            <person name="Kim S.B."/>
        </authorList>
    </citation>
    <scope>NUCLEOTIDE SEQUENCE [LARGE SCALE GENOMIC DNA]</scope>
    <source>
        <strain evidence="2 3">KMM 6351</strain>
    </source>
</reference>
<dbReference type="Proteomes" id="UP001165393">
    <property type="component" value="Unassembled WGS sequence"/>
</dbReference>
<keyword evidence="3" id="KW-1185">Reference proteome</keyword>
<name>A0AA41W649_9GAMM</name>
<accession>A0AA41W649</accession>
<evidence type="ECO:0000256" key="1">
    <source>
        <dbReference type="SAM" id="SignalP"/>
    </source>
</evidence>
<feature type="signal peptide" evidence="1">
    <location>
        <begin position="1"/>
        <end position="22"/>
    </location>
</feature>
<organism evidence="2 3">
    <name type="scientific">Echinimonas agarilytica</name>
    <dbReference type="NCBI Taxonomy" id="1215918"/>
    <lineage>
        <taxon>Bacteria</taxon>
        <taxon>Pseudomonadati</taxon>
        <taxon>Pseudomonadota</taxon>
        <taxon>Gammaproteobacteria</taxon>
        <taxon>Alteromonadales</taxon>
        <taxon>Echinimonadaceae</taxon>
        <taxon>Echinimonas</taxon>
    </lineage>
</organism>
<dbReference type="EMBL" id="JAMQGP010000002">
    <property type="protein sequence ID" value="MCM2679397.1"/>
    <property type="molecule type" value="Genomic_DNA"/>
</dbReference>
<dbReference type="InterPro" id="IPR022193">
    <property type="entry name" value="DUF3718"/>
</dbReference>
<evidence type="ECO:0000313" key="2">
    <source>
        <dbReference type="EMBL" id="MCM2679397.1"/>
    </source>
</evidence>
<protein>
    <submittedName>
        <fullName evidence="2">DUF3718 domain-containing protein</fullName>
    </submittedName>
</protein>
<comment type="caution">
    <text evidence="2">The sequence shown here is derived from an EMBL/GenBank/DDBJ whole genome shotgun (WGS) entry which is preliminary data.</text>
</comment>